<accession>A0A540NSM9</accession>
<sequence>MGDAGVTAALQLVSEIAAFAAGGEARVHTGKGVVREGLTDRVLGGRQTLLWQLEAWDRSGRRIEAAFGSLRDRWRERGAAWQPSERHTPGKRTGRTDAD</sequence>
<dbReference type="Proteomes" id="UP000315295">
    <property type="component" value="Unassembled WGS sequence"/>
</dbReference>
<comment type="caution">
    <text evidence="2">The sequence shown here is derived from an EMBL/GenBank/DDBJ whole genome shotgun (WGS) entry which is preliminary data.</text>
</comment>
<reference evidence="2 3" key="1">
    <citation type="journal article" date="2019" name="G3 (Bethesda)">
        <title>Sequencing of a Wild Apple (Malus baccata) Genome Unravels the Differences Between Cultivated and Wild Apple Species Regarding Disease Resistance and Cold Tolerance.</title>
        <authorList>
            <person name="Chen X."/>
        </authorList>
    </citation>
    <scope>NUCLEOTIDE SEQUENCE [LARGE SCALE GENOMIC DNA]</scope>
    <source>
        <strain evidence="3">cv. Shandingzi</strain>
        <tissue evidence="2">Leaves</tissue>
    </source>
</reference>
<organism evidence="2 3">
    <name type="scientific">Malus baccata</name>
    <name type="common">Siberian crab apple</name>
    <name type="synonym">Pyrus baccata</name>
    <dbReference type="NCBI Taxonomy" id="106549"/>
    <lineage>
        <taxon>Eukaryota</taxon>
        <taxon>Viridiplantae</taxon>
        <taxon>Streptophyta</taxon>
        <taxon>Embryophyta</taxon>
        <taxon>Tracheophyta</taxon>
        <taxon>Spermatophyta</taxon>
        <taxon>Magnoliopsida</taxon>
        <taxon>eudicotyledons</taxon>
        <taxon>Gunneridae</taxon>
        <taxon>Pentapetalae</taxon>
        <taxon>rosids</taxon>
        <taxon>fabids</taxon>
        <taxon>Rosales</taxon>
        <taxon>Rosaceae</taxon>
        <taxon>Amygdaloideae</taxon>
        <taxon>Maleae</taxon>
        <taxon>Malus</taxon>
    </lineage>
</organism>
<dbReference type="EMBL" id="VIEB01000010">
    <property type="protein sequence ID" value="TQE13570.1"/>
    <property type="molecule type" value="Genomic_DNA"/>
</dbReference>
<name>A0A540NSM9_MALBA</name>
<proteinExistence type="predicted"/>
<evidence type="ECO:0000256" key="1">
    <source>
        <dbReference type="SAM" id="MobiDB-lite"/>
    </source>
</evidence>
<evidence type="ECO:0000313" key="2">
    <source>
        <dbReference type="EMBL" id="TQE13570.1"/>
    </source>
</evidence>
<protein>
    <submittedName>
        <fullName evidence="2">Uncharacterized protein</fullName>
    </submittedName>
</protein>
<keyword evidence="3" id="KW-1185">Reference proteome</keyword>
<gene>
    <name evidence="2" type="ORF">C1H46_000901</name>
</gene>
<feature type="region of interest" description="Disordered" evidence="1">
    <location>
        <begin position="77"/>
        <end position="99"/>
    </location>
</feature>
<dbReference type="AlphaFoldDB" id="A0A540NSM9"/>
<evidence type="ECO:0000313" key="3">
    <source>
        <dbReference type="Proteomes" id="UP000315295"/>
    </source>
</evidence>